<organism evidence="1 2">
    <name type="scientific">Rhizomicrobium electricum</name>
    <dbReference type="NCBI Taxonomy" id="480070"/>
    <lineage>
        <taxon>Bacteria</taxon>
        <taxon>Pseudomonadati</taxon>
        <taxon>Pseudomonadota</taxon>
        <taxon>Alphaproteobacteria</taxon>
        <taxon>Micropepsales</taxon>
        <taxon>Micropepsaceae</taxon>
        <taxon>Rhizomicrobium</taxon>
    </lineage>
</organism>
<dbReference type="InterPro" id="IPR003749">
    <property type="entry name" value="ThiS/MoaD-like"/>
</dbReference>
<name>A0ABP3PQS5_9PROT</name>
<accession>A0ABP3PQS5</accession>
<dbReference type="EMBL" id="BAAADD010000005">
    <property type="protein sequence ID" value="GAA0572864.1"/>
    <property type="molecule type" value="Genomic_DNA"/>
</dbReference>
<proteinExistence type="predicted"/>
<evidence type="ECO:0000313" key="1">
    <source>
        <dbReference type="EMBL" id="GAA0572864.1"/>
    </source>
</evidence>
<dbReference type="InterPro" id="IPR012675">
    <property type="entry name" value="Beta-grasp_dom_sf"/>
</dbReference>
<evidence type="ECO:0000313" key="2">
    <source>
        <dbReference type="Proteomes" id="UP001499951"/>
    </source>
</evidence>
<dbReference type="Proteomes" id="UP001499951">
    <property type="component" value="Unassembled WGS sequence"/>
</dbReference>
<keyword evidence="2" id="KW-1185">Reference proteome</keyword>
<gene>
    <name evidence="1" type="ORF">GCM10008942_21980</name>
</gene>
<dbReference type="CDD" id="cd00754">
    <property type="entry name" value="Ubl_MoaD"/>
    <property type="match status" value="1"/>
</dbReference>
<protein>
    <recommendedName>
        <fullName evidence="3">Molybdopterin synthase sulfur carrier subunit</fullName>
    </recommendedName>
</protein>
<dbReference type="InterPro" id="IPR016155">
    <property type="entry name" value="Mopterin_synth/thiamin_S_b"/>
</dbReference>
<evidence type="ECO:0008006" key="3">
    <source>
        <dbReference type="Google" id="ProtNLM"/>
    </source>
</evidence>
<reference evidence="2" key="1">
    <citation type="journal article" date="2019" name="Int. J. Syst. Evol. Microbiol.">
        <title>The Global Catalogue of Microorganisms (GCM) 10K type strain sequencing project: providing services to taxonomists for standard genome sequencing and annotation.</title>
        <authorList>
            <consortium name="The Broad Institute Genomics Platform"/>
            <consortium name="The Broad Institute Genome Sequencing Center for Infectious Disease"/>
            <person name="Wu L."/>
            <person name="Ma J."/>
        </authorList>
    </citation>
    <scope>NUCLEOTIDE SEQUENCE [LARGE SCALE GENOMIC DNA]</scope>
    <source>
        <strain evidence="2">JCM 15089</strain>
    </source>
</reference>
<comment type="caution">
    <text evidence="1">The sequence shown here is derived from an EMBL/GenBank/DDBJ whole genome shotgun (WGS) entry which is preliminary data.</text>
</comment>
<dbReference type="Pfam" id="PF02597">
    <property type="entry name" value="ThiS"/>
    <property type="match status" value="1"/>
</dbReference>
<dbReference type="Gene3D" id="3.10.20.30">
    <property type="match status" value="1"/>
</dbReference>
<dbReference type="SUPFAM" id="SSF54285">
    <property type="entry name" value="MoaD/ThiS"/>
    <property type="match status" value="1"/>
</dbReference>
<dbReference type="RefSeq" id="WP_166934485.1">
    <property type="nucleotide sequence ID" value="NZ_BAAADD010000005.1"/>
</dbReference>
<sequence>MVKLVFLGKLRGEGRDDLVAPPNVMTLADLKDWLAHCDPALGEALTTMRTQVVLNREIVHDMALPIGDGDEVAFLPPMSGG</sequence>